<protein>
    <submittedName>
        <fullName evidence="2">Uncharacterized protein</fullName>
    </submittedName>
</protein>
<gene>
    <name evidence="2" type="ORF">AVDCRST_MAG73-2357</name>
</gene>
<name>A0A6J4UD86_9BACT</name>
<reference evidence="2" key="1">
    <citation type="submission" date="2020-02" db="EMBL/GenBank/DDBJ databases">
        <authorList>
            <person name="Meier V. D."/>
        </authorList>
    </citation>
    <scope>NUCLEOTIDE SEQUENCE</scope>
    <source>
        <strain evidence="2">AVDCRST_MAG73</strain>
    </source>
</reference>
<evidence type="ECO:0000256" key="1">
    <source>
        <dbReference type="SAM" id="MobiDB-lite"/>
    </source>
</evidence>
<dbReference type="AlphaFoldDB" id="A0A6J4UD86"/>
<accession>A0A6J4UD86</accession>
<dbReference type="EMBL" id="CADCWE010000152">
    <property type="protein sequence ID" value="CAA9545340.1"/>
    <property type="molecule type" value="Genomic_DNA"/>
</dbReference>
<sequence length="59" mass="6463">MVFDGVGGKPSPWRYAPPLSRARARGRECPSGGRIDAPREYSRVSQPRPLARARERGGA</sequence>
<evidence type="ECO:0000313" key="2">
    <source>
        <dbReference type="EMBL" id="CAA9545340.1"/>
    </source>
</evidence>
<organism evidence="2">
    <name type="scientific">uncultured Thermomicrobiales bacterium</name>
    <dbReference type="NCBI Taxonomy" id="1645740"/>
    <lineage>
        <taxon>Bacteria</taxon>
        <taxon>Pseudomonadati</taxon>
        <taxon>Thermomicrobiota</taxon>
        <taxon>Thermomicrobia</taxon>
        <taxon>Thermomicrobiales</taxon>
        <taxon>environmental samples</taxon>
    </lineage>
</organism>
<proteinExistence type="predicted"/>
<feature type="region of interest" description="Disordered" evidence="1">
    <location>
        <begin position="1"/>
        <end position="59"/>
    </location>
</feature>